<protein>
    <submittedName>
        <fullName evidence="1">Uncharacterized protein</fullName>
    </submittedName>
</protein>
<evidence type="ECO:0000313" key="2">
    <source>
        <dbReference type="Proteomes" id="UP000180194"/>
    </source>
</evidence>
<name>A0ABX3CS56_9BACI</name>
<gene>
    <name evidence="1" type="ORF">BBV17_18485</name>
</gene>
<dbReference type="Proteomes" id="UP000180194">
    <property type="component" value="Unassembled WGS sequence"/>
</dbReference>
<proteinExistence type="predicted"/>
<organism evidence="1 2">
    <name type="scientific">Cytobacillus oceanisediminis</name>
    <dbReference type="NCBI Taxonomy" id="665099"/>
    <lineage>
        <taxon>Bacteria</taxon>
        <taxon>Bacillati</taxon>
        <taxon>Bacillota</taxon>
        <taxon>Bacilli</taxon>
        <taxon>Bacillales</taxon>
        <taxon>Bacillaceae</taxon>
        <taxon>Cytobacillus</taxon>
    </lineage>
</organism>
<keyword evidence="2" id="KW-1185">Reference proteome</keyword>
<dbReference type="EMBL" id="MBRJ01000022">
    <property type="protein sequence ID" value="OHX48095.1"/>
    <property type="molecule type" value="Genomic_DNA"/>
</dbReference>
<accession>A0ABX3CS56</accession>
<sequence length="68" mass="7893">MISTKPLKIVSNNSEDPLLFGWEMGSFPTEANSFSDSMNRSDQALYKAKRREETEWLSQMKTNNFTKK</sequence>
<evidence type="ECO:0000313" key="1">
    <source>
        <dbReference type="EMBL" id="OHX48095.1"/>
    </source>
</evidence>
<reference evidence="1 2" key="1">
    <citation type="submission" date="2016-07" db="EMBL/GenBank/DDBJ databases">
        <title>Bacillus oceanisediminis whole genome.</title>
        <authorList>
            <person name="Pal Y."/>
            <person name="Verma A."/>
            <person name="Mual P."/>
            <person name="Srinivasan K."/>
        </authorList>
    </citation>
    <scope>NUCLEOTIDE SEQUENCE [LARGE SCALE GENOMIC DNA]</scope>
    <source>
        <strain evidence="1 2">Bhandara28</strain>
    </source>
</reference>
<comment type="caution">
    <text evidence="1">The sequence shown here is derived from an EMBL/GenBank/DDBJ whole genome shotgun (WGS) entry which is preliminary data.</text>
</comment>